<evidence type="ECO:0000313" key="2">
    <source>
        <dbReference type="Proteomes" id="UP001144280"/>
    </source>
</evidence>
<protein>
    <submittedName>
        <fullName evidence="1">Uncharacterized protein</fullName>
    </submittedName>
</protein>
<dbReference type="EMBL" id="BSDI01000038">
    <property type="protein sequence ID" value="GLI00902.1"/>
    <property type="molecule type" value="Genomic_DNA"/>
</dbReference>
<organism evidence="1 2">
    <name type="scientific">Phytohabitans aurantiacus</name>
    <dbReference type="NCBI Taxonomy" id="3016789"/>
    <lineage>
        <taxon>Bacteria</taxon>
        <taxon>Bacillati</taxon>
        <taxon>Actinomycetota</taxon>
        <taxon>Actinomycetes</taxon>
        <taxon>Micromonosporales</taxon>
        <taxon>Micromonosporaceae</taxon>
    </lineage>
</organism>
<proteinExistence type="predicted"/>
<keyword evidence="2" id="KW-1185">Reference proteome</keyword>
<sequence length="140" mass="15193">MTDRRSATLHGYGRLPWTDLTAALSGVSTAWADYDGFHIGACPAKAPPYTHLWAWADGWLLRARIDGTCAIAGILETGGSAPAGLIALRSEPVRYLTRAAHTWPTTEKRVGRLSPEVAGQHVTLYEVDGEHPLTFVRLEG</sequence>
<evidence type="ECO:0000313" key="1">
    <source>
        <dbReference type="EMBL" id="GLI00902.1"/>
    </source>
</evidence>
<accession>A0ABQ5R291</accession>
<dbReference type="Proteomes" id="UP001144280">
    <property type="component" value="Unassembled WGS sequence"/>
</dbReference>
<name>A0ABQ5R291_9ACTN</name>
<reference evidence="1" key="1">
    <citation type="submission" date="2022-12" db="EMBL/GenBank/DDBJ databases">
        <title>New Phytohabitans aurantiacus sp. RD004123 nov., an actinomycete isolated from soil.</title>
        <authorList>
            <person name="Triningsih D.W."/>
            <person name="Harunari E."/>
            <person name="Igarashi Y."/>
        </authorList>
    </citation>
    <scope>NUCLEOTIDE SEQUENCE</scope>
    <source>
        <strain evidence="1">RD004123</strain>
    </source>
</reference>
<gene>
    <name evidence="1" type="ORF">Pa4123_61780</name>
</gene>
<comment type="caution">
    <text evidence="1">The sequence shown here is derived from an EMBL/GenBank/DDBJ whole genome shotgun (WGS) entry which is preliminary data.</text>
</comment>
<dbReference type="RefSeq" id="WP_281901531.1">
    <property type="nucleotide sequence ID" value="NZ_BSDI01000038.1"/>
</dbReference>